<evidence type="ECO:0000313" key="2">
    <source>
        <dbReference type="Proteomes" id="UP000064967"/>
    </source>
</evidence>
<dbReference type="Proteomes" id="UP000064967">
    <property type="component" value="Chromosome"/>
</dbReference>
<organism evidence="1 2">
    <name type="scientific">Labilithrix luteola</name>
    <dbReference type="NCBI Taxonomy" id="1391654"/>
    <lineage>
        <taxon>Bacteria</taxon>
        <taxon>Pseudomonadati</taxon>
        <taxon>Myxococcota</taxon>
        <taxon>Polyangia</taxon>
        <taxon>Polyangiales</taxon>
        <taxon>Labilitrichaceae</taxon>
        <taxon>Labilithrix</taxon>
    </lineage>
</organism>
<proteinExistence type="predicted"/>
<reference evidence="1 2" key="1">
    <citation type="submission" date="2015-08" db="EMBL/GenBank/DDBJ databases">
        <authorList>
            <person name="Babu N.S."/>
            <person name="Beckwith C.J."/>
            <person name="Beseler K.G."/>
            <person name="Brison A."/>
            <person name="Carone J.V."/>
            <person name="Caskin T.P."/>
            <person name="Diamond M."/>
            <person name="Durham M.E."/>
            <person name="Foxe J.M."/>
            <person name="Go M."/>
            <person name="Henderson B.A."/>
            <person name="Jones I.B."/>
            <person name="McGettigan J.A."/>
            <person name="Micheletti S.J."/>
            <person name="Nasrallah M.E."/>
            <person name="Ortiz D."/>
            <person name="Piller C.R."/>
            <person name="Privatt S.R."/>
            <person name="Schneider S.L."/>
            <person name="Sharp S."/>
            <person name="Smith T.C."/>
            <person name="Stanton J.D."/>
            <person name="Ullery H.E."/>
            <person name="Wilson R.J."/>
            <person name="Serrano M.G."/>
            <person name="Buck G."/>
            <person name="Lee V."/>
            <person name="Wang Y."/>
            <person name="Carvalho R."/>
            <person name="Voegtly L."/>
            <person name="Shi R."/>
            <person name="Duckworth R."/>
            <person name="Johnson A."/>
            <person name="Loviza R."/>
            <person name="Walstead R."/>
            <person name="Shah Z."/>
            <person name="Kiflezghi M."/>
            <person name="Wade K."/>
            <person name="Ball S.L."/>
            <person name="Bradley K.W."/>
            <person name="Asai D.J."/>
            <person name="Bowman C.A."/>
            <person name="Russell D.A."/>
            <person name="Pope W.H."/>
            <person name="Jacobs-Sera D."/>
            <person name="Hendrix R.W."/>
            <person name="Hatfull G.F."/>
        </authorList>
    </citation>
    <scope>NUCLEOTIDE SEQUENCE [LARGE SCALE GENOMIC DNA]</scope>
    <source>
        <strain evidence="1 2">DSM 27648</strain>
    </source>
</reference>
<dbReference type="RefSeq" id="WP_146650338.1">
    <property type="nucleotide sequence ID" value="NZ_CP012333.1"/>
</dbReference>
<name>A0A0K1Q002_9BACT</name>
<gene>
    <name evidence="1" type="ORF">AKJ09_05741</name>
</gene>
<dbReference type="EMBL" id="CP012333">
    <property type="protein sequence ID" value="AKU99077.1"/>
    <property type="molecule type" value="Genomic_DNA"/>
</dbReference>
<dbReference type="AlphaFoldDB" id="A0A0K1Q002"/>
<dbReference type="KEGG" id="llu:AKJ09_05741"/>
<dbReference type="STRING" id="1391654.AKJ09_05741"/>
<accession>A0A0K1Q002</accession>
<evidence type="ECO:0000313" key="1">
    <source>
        <dbReference type="EMBL" id="AKU99077.1"/>
    </source>
</evidence>
<protein>
    <submittedName>
        <fullName evidence="1">Uncharacterized protein</fullName>
    </submittedName>
</protein>
<sequence>MFFRHLRERFVTHLIGDYVPVLNLVRNPTRWPTLEELHDYPEESLGYRVAKYLDERGLPFKVRYENHDAIHCILDYDTTIQGEMEVQAFLWANNASSPAGRILFVVGGALLPEQWRAMRKAYARGREANPIEEGTIPLRLFEPLEQVRERLAA</sequence>
<keyword evidence="2" id="KW-1185">Reference proteome</keyword>
<dbReference type="OrthoDB" id="9775927at2"/>